<dbReference type="Proteomes" id="UP000752696">
    <property type="component" value="Unassembled WGS sequence"/>
</dbReference>
<dbReference type="OrthoDB" id="7696577at2759"/>
<dbReference type="AlphaFoldDB" id="A0A6V7GY34"/>
<dbReference type="EMBL" id="CAJDYZ010003802">
    <property type="protein sequence ID" value="CAD1470494.1"/>
    <property type="molecule type" value="Genomic_DNA"/>
</dbReference>
<sequence length="127" mass="14833">TYCMGTIAFASSILTPIMMDFVKPRNESRTRLIKYFMEFSHEQTIYVDILSFGCIFIFTIGFLSTTSTESMLNIMAYYLSGLFKITRVNALSNCRFLCTHEKLWWKNAHNAESARKYVQLDYNSPYI</sequence>
<comment type="caution">
    <text evidence="2">The sequence shown here is derived from an EMBL/GenBank/DDBJ whole genome shotgun (WGS) entry which is preliminary data.</text>
</comment>
<keyword evidence="1" id="KW-0812">Transmembrane</keyword>
<feature type="non-terminal residue" evidence="2">
    <location>
        <position position="1"/>
    </location>
</feature>
<organism evidence="2 3">
    <name type="scientific">Heterotrigona itama</name>
    <dbReference type="NCBI Taxonomy" id="395501"/>
    <lineage>
        <taxon>Eukaryota</taxon>
        <taxon>Metazoa</taxon>
        <taxon>Ecdysozoa</taxon>
        <taxon>Arthropoda</taxon>
        <taxon>Hexapoda</taxon>
        <taxon>Insecta</taxon>
        <taxon>Pterygota</taxon>
        <taxon>Neoptera</taxon>
        <taxon>Endopterygota</taxon>
        <taxon>Hymenoptera</taxon>
        <taxon>Apocrita</taxon>
        <taxon>Aculeata</taxon>
        <taxon>Apoidea</taxon>
        <taxon>Anthophila</taxon>
        <taxon>Apidae</taxon>
        <taxon>Heterotrigona</taxon>
    </lineage>
</organism>
<keyword evidence="3" id="KW-1185">Reference proteome</keyword>
<reference evidence="2" key="1">
    <citation type="submission" date="2020-07" db="EMBL/GenBank/DDBJ databases">
        <authorList>
            <person name="Nazaruddin N."/>
        </authorList>
    </citation>
    <scope>NUCLEOTIDE SEQUENCE</scope>
</reference>
<protein>
    <submittedName>
        <fullName evidence="2">Uncharacterized protein</fullName>
    </submittedName>
</protein>
<feature type="non-terminal residue" evidence="2">
    <location>
        <position position="127"/>
    </location>
</feature>
<keyword evidence="1" id="KW-1133">Transmembrane helix</keyword>
<proteinExistence type="predicted"/>
<evidence type="ECO:0000313" key="3">
    <source>
        <dbReference type="Proteomes" id="UP000752696"/>
    </source>
</evidence>
<keyword evidence="1" id="KW-0472">Membrane</keyword>
<name>A0A6V7GY34_9HYME</name>
<gene>
    <name evidence="2" type="ORF">MHI_LOCUS187646</name>
</gene>
<evidence type="ECO:0000256" key="1">
    <source>
        <dbReference type="SAM" id="Phobius"/>
    </source>
</evidence>
<evidence type="ECO:0000313" key="2">
    <source>
        <dbReference type="EMBL" id="CAD1470494.1"/>
    </source>
</evidence>
<accession>A0A6V7GY34</accession>
<feature type="transmembrane region" description="Helical" evidence="1">
    <location>
        <begin position="44"/>
        <end position="63"/>
    </location>
</feature>